<dbReference type="InterPro" id="IPR006342">
    <property type="entry name" value="FkbM_mtfrase"/>
</dbReference>
<dbReference type="RefSeq" id="WP_110702476.1">
    <property type="nucleotide sequence ID" value="NZ_CP151184.1"/>
</dbReference>
<dbReference type="Proteomes" id="UP000247620">
    <property type="component" value="Unassembled WGS sequence"/>
</dbReference>
<dbReference type="PANTHER" id="PTHR34203">
    <property type="entry name" value="METHYLTRANSFERASE, FKBM FAMILY PROTEIN"/>
    <property type="match status" value="1"/>
</dbReference>
<dbReference type="GO" id="GO:0032259">
    <property type="term" value="P:methylation"/>
    <property type="evidence" value="ECO:0007669"/>
    <property type="project" value="UniProtKB-KW"/>
</dbReference>
<dbReference type="Gene3D" id="3.40.50.150">
    <property type="entry name" value="Vaccinia Virus protein VP39"/>
    <property type="match status" value="1"/>
</dbReference>
<evidence type="ECO:0000313" key="3">
    <source>
        <dbReference type="Proteomes" id="UP000247620"/>
    </source>
</evidence>
<dbReference type="AlphaFoldDB" id="A0A2V4HMA9"/>
<dbReference type="SUPFAM" id="SSF53335">
    <property type="entry name" value="S-adenosyl-L-methionine-dependent methyltransferases"/>
    <property type="match status" value="1"/>
</dbReference>
<name>A0A2V4HMA9_9PSED</name>
<evidence type="ECO:0000313" key="2">
    <source>
        <dbReference type="EMBL" id="PYB78079.1"/>
    </source>
</evidence>
<dbReference type="PANTHER" id="PTHR34203:SF15">
    <property type="entry name" value="SLL1173 PROTEIN"/>
    <property type="match status" value="1"/>
</dbReference>
<dbReference type="InterPro" id="IPR052514">
    <property type="entry name" value="SAM-dependent_MTase"/>
</dbReference>
<keyword evidence="2" id="KW-0489">Methyltransferase</keyword>
<reference evidence="2 3" key="1">
    <citation type="submission" date="2018-06" db="EMBL/GenBank/DDBJ databases">
        <title>Pseudomonas diversity within urban Lake Michigan freshwaters.</title>
        <authorList>
            <person name="Batrich M."/>
            <person name="Hatzopoulos T."/>
            <person name="Putonti C."/>
        </authorList>
    </citation>
    <scope>NUCLEOTIDE SEQUENCE [LARGE SCALE GENOMIC DNA]</scope>
    <source>
        <strain evidence="2 3">LBp-160603</strain>
    </source>
</reference>
<keyword evidence="2" id="KW-0808">Transferase</keyword>
<organism evidence="2 3">
    <name type="scientific">Pseudomonas soli</name>
    <dbReference type="NCBI Taxonomy" id="1306993"/>
    <lineage>
        <taxon>Bacteria</taxon>
        <taxon>Pseudomonadati</taxon>
        <taxon>Pseudomonadota</taxon>
        <taxon>Gammaproteobacteria</taxon>
        <taxon>Pseudomonadales</taxon>
        <taxon>Pseudomonadaceae</taxon>
        <taxon>Pseudomonas</taxon>
    </lineage>
</organism>
<evidence type="ECO:0000259" key="1">
    <source>
        <dbReference type="Pfam" id="PF05050"/>
    </source>
</evidence>
<dbReference type="GO" id="GO:0008168">
    <property type="term" value="F:methyltransferase activity"/>
    <property type="evidence" value="ECO:0007669"/>
    <property type="project" value="UniProtKB-KW"/>
</dbReference>
<gene>
    <name evidence="2" type="ORF">DMX07_20225</name>
</gene>
<accession>A0A2V4HMA9</accession>
<feature type="domain" description="Methyltransferase FkbM" evidence="1">
    <location>
        <begin position="110"/>
        <end position="274"/>
    </location>
</feature>
<sequence length="317" mass="35187">MEKNQQNRLILAREKFKAGEIDKFQYAEYLNEQHRGLFDYPALLAGTDVAEVRLTGEGVSVRSAAHDISMLIDAVDLHATPYALLDFGSYETAETDFLKSVFREGDVFIDVGANLGWYSLVLGRSCPSAQIYAFEPIPSTVETLKKNIGLNRLVNVEAICMGMFDKEGEFDFLFAPDVSGATSLKMVGQSRGEGTVRNVACKVTTLDAFCSSRSITPALIKIDVEGAELMVAQGAERVLNSTPIILMELLRKWSRAFGYHPNDVLDLLSGYGYSAWAFNEQGKLEACARITEETTQTNFVFMHPLKHADAIQQWQQS</sequence>
<dbReference type="NCBIfam" id="TIGR01444">
    <property type="entry name" value="fkbM_fam"/>
    <property type="match status" value="1"/>
</dbReference>
<comment type="caution">
    <text evidence="2">The sequence shown here is derived from an EMBL/GenBank/DDBJ whole genome shotgun (WGS) entry which is preliminary data.</text>
</comment>
<proteinExistence type="predicted"/>
<dbReference type="InterPro" id="IPR029063">
    <property type="entry name" value="SAM-dependent_MTases_sf"/>
</dbReference>
<protein>
    <submittedName>
        <fullName evidence="2">FkbM family methyltransferase</fullName>
    </submittedName>
</protein>
<dbReference type="EMBL" id="QJRO01000016">
    <property type="protein sequence ID" value="PYB78079.1"/>
    <property type="molecule type" value="Genomic_DNA"/>
</dbReference>
<dbReference type="Pfam" id="PF05050">
    <property type="entry name" value="Methyltransf_21"/>
    <property type="match status" value="1"/>
</dbReference>